<dbReference type="Gene3D" id="3.40.50.300">
    <property type="entry name" value="P-loop containing nucleotide triphosphate hydrolases"/>
    <property type="match status" value="1"/>
</dbReference>
<protein>
    <submittedName>
        <fullName evidence="5">ABC superfamily ATP binding cassette transporter, ABC protein</fullName>
    </submittedName>
    <submittedName>
        <fullName evidence="4">ABC transporter ATP-binding protein</fullName>
    </submittedName>
</protein>
<keyword evidence="6" id="KW-1185">Reference proteome</keyword>
<dbReference type="SMART" id="SM00382">
    <property type="entry name" value="AAA"/>
    <property type="match status" value="1"/>
</dbReference>
<dbReference type="Pfam" id="PF00005">
    <property type="entry name" value="ABC_tran"/>
    <property type="match status" value="1"/>
</dbReference>
<dbReference type="RefSeq" id="WP_057810617.1">
    <property type="nucleotide sequence ID" value="NZ_BJUD01000006.1"/>
</dbReference>
<reference evidence="4 7" key="2">
    <citation type="submission" date="2019-07" db="EMBL/GenBank/DDBJ databases">
        <title>Whole genome shotgun sequence of Lactobacillus siliginis NBRC 101315.</title>
        <authorList>
            <person name="Hosoyama A."/>
            <person name="Uohara A."/>
            <person name="Ohji S."/>
            <person name="Ichikawa N."/>
        </authorList>
    </citation>
    <scope>NUCLEOTIDE SEQUENCE [LARGE SCALE GENOMIC DNA]</scope>
    <source>
        <strain evidence="4 7">NBRC 101315</strain>
    </source>
</reference>
<keyword evidence="2 4" id="KW-0067">ATP-binding</keyword>
<organism evidence="5 6">
    <name type="scientific">Furfurilactobacillus siliginis</name>
    <dbReference type="NCBI Taxonomy" id="348151"/>
    <lineage>
        <taxon>Bacteria</taxon>
        <taxon>Bacillati</taxon>
        <taxon>Bacillota</taxon>
        <taxon>Bacilli</taxon>
        <taxon>Lactobacillales</taxon>
        <taxon>Lactobacillaceae</taxon>
        <taxon>Furfurilactobacillus</taxon>
    </lineage>
</organism>
<dbReference type="EMBL" id="JQCB01000008">
    <property type="protein sequence ID" value="KRN95458.1"/>
    <property type="molecule type" value="Genomic_DNA"/>
</dbReference>
<keyword evidence="1" id="KW-0547">Nucleotide-binding</keyword>
<evidence type="ECO:0000313" key="4">
    <source>
        <dbReference type="EMBL" id="GEK28231.1"/>
    </source>
</evidence>
<dbReference type="PANTHER" id="PTHR43158:SF5">
    <property type="entry name" value="ABC TRANSPORTER, ATP-BINDING PROTEIN"/>
    <property type="match status" value="1"/>
</dbReference>
<evidence type="ECO:0000256" key="2">
    <source>
        <dbReference type="ARBA" id="ARBA00022840"/>
    </source>
</evidence>
<sequence length="284" mass="32202">MTLAVKHLSFNSGNKHILNNVNLEFEPGTIYGLLGRNGAGKSTLLNLISDRYPEKQGAVTIDGHTVHDHDAQLQQMYLMSEVNLYPDNFRVTKLFKLTQQLYGEFNWDLALRLAKQFGLETHARFGKLSTGYRTICKDIIALSVPADYILLDEPVLGLDANHRELFYQELMNAQAERPRTFVIATHLIEEVSWLLNHVMVLVDGHIKVDETLADLTEQAWQLTGPKEVMEPFINQQAVLHQHQFGNDITAVMMIAVADIPAEVTKQKINLQELFVALTEETHEN</sequence>
<evidence type="ECO:0000313" key="7">
    <source>
        <dbReference type="Proteomes" id="UP000321429"/>
    </source>
</evidence>
<feature type="domain" description="ABC transporter" evidence="3">
    <location>
        <begin position="3"/>
        <end position="228"/>
    </location>
</feature>
<dbReference type="InterPro" id="IPR003593">
    <property type="entry name" value="AAA+_ATPase"/>
</dbReference>
<comment type="caution">
    <text evidence="5">The sequence shown here is derived from an EMBL/GenBank/DDBJ whole genome shotgun (WGS) entry which is preliminary data.</text>
</comment>
<dbReference type="Proteomes" id="UP000051139">
    <property type="component" value="Unassembled WGS sequence"/>
</dbReference>
<evidence type="ECO:0000313" key="5">
    <source>
        <dbReference type="EMBL" id="KRN95458.1"/>
    </source>
</evidence>
<dbReference type="InterPro" id="IPR003439">
    <property type="entry name" value="ABC_transporter-like_ATP-bd"/>
</dbReference>
<dbReference type="AlphaFoldDB" id="A0A0R2L171"/>
<dbReference type="EMBL" id="BJUD01000006">
    <property type="protein sequence ID" value="GEK28231.1"/>
    <property type="molecule type" value="Genomic_DNA"/>
</dbReference>
<dbReference type="GO" id="GO:0005524">
    <property type="term" value="F:ATP binding"/>
    <property type="evidence" value="ECO:0007669"/>
    <property type="project" value="UniProtKB-KW"/>
</dbReference>
<evidence type="ECO:0000256" key="1">
    <source>
        <dbReference type="ARBA" id="ARBA00022741"/>
    </source>
</evidence>
<gene>
    <name evidence="5" type="ORF">IV55_GL001918</name>
    <name evidence="4" type="ORF">LSI01_05420</name>
</gene>
<dbReference type="InterPro" id="IPR027417">
    <property type="entry name" value="P-loop_NTPase"/>
</dbReference>
<dbReference type="Proteomes" id="UP000321429">
    <property type="component" value="Unassembled WGS sequence"/>
</dbReference>
<dbReference type="GO" id="GO:0016887">
    <property type="term" value="F:ATP hydrolysis activity"/>
    <property type="evidence" value="ECO:0007669"/>
    <property type="project" value="InterPro"/>
</dbReference>
<proteinExistence type="predicted"/>
<reference evidence="5 6" key="1">
    <citation type="journal article" date="2015" name="Genome Announc.">
        <title>Expanding the biotechnology potential of lactobacilli through comparative genomics of 213 strains and associated genera.</title>
        <authorList>
            <person name="Sun Z."/>
            <person name="Harris H.M."/>
            <person name="McCann A."/>
            <person name="Guo C."/>
            <person name="Argimon S."/>
            <person name="Zhang W."/>
            <person name="Yang X."/>
            <person name="Jeffery I.B."/>
            <person name="Cooney J.C."/>
            <person name="Kagawa T.F."/>
            <person name="Liu W."/>
            <person name="Song Y."/>
            <person name="Salvetti E."/>
            <person name="Wrobel A."/>
            <person name="Rasinkangas P."/>
            <person name="Parkhill J."/>
            <person name="Rea M.C."/>
            <person name="O'Sullivan O."/>
            <person name="Ritari J."/>
            <person name="Douillard F.P."/>
            <person name="Paul Ross R."/>
            <person name="Yang R."/>
            <person name="Briner A.E."/>
            <person name="Felis G.E."/>
            <person name="de Vos W.M."/>
            <person name="Barrangou R."/>
            <person name="Klaenhammer T.R."/>
            <person name="Caufield P.W."/>
            <person name="Cui Y."/>
            <person name="Zhang H."/>
            <person name="O'Toole P.W."/>
        </authorList>
    </citation>
    <scope>NUCLEOTIDE SEQUENCE [LARGE SCALE GENOMIC DNA]</scope>
    <source>
        <strain evidence="5 6">DSM 22696</strain>
    </source>
</reference>
<dbReference type="OrthoDB" id="9804819at2"/>
<dbReference type="PANTHER" id="PTHR43158">
    <property type="entry name" value="SKFA PEPTIDE EXPORT ATP-BINDING PROTEIN SKFE"/>
    <property type="match status" value="1"/>
</dbReference>
<dbReference type="STRING" id="348151.IV55_GL001918"/>
<evidence type="ECO:0000313" key="6">
    <source>
        <dbReference type="Proteomes" id="UP000051139"/>
    </source>
</evidence>
<name>A0A0R2L171_9LACO</name>
<dbReference type="PROSITE" id="PS50893">
    <property type="entry name" value="ABC_TRANSPORTER_2"/>
    <property type="match status" value="1"/>
</dbReference>
<evidence type="ECO:0000259" key="3">
    <source>
        <dbReference type="PROSITE" id="PS50893"/>
    </source>
</evidence>
<dbReference type="SUPFAM" id="SSF52540">
    <property type="entry name" value="P-loop containing nucleoside triphosphate hydrolases"/>
    <property type="match status" value="1"/>
</dbReference>
<accession>A0A0R2L171</accession>
<dbReference type="PATRIC" id="fig|348151.3.peg.1971"/>